<evidence type="ECO:0000313" key="5">
    <source>
        <dbReference type="EMBL" id="QSG04150.1"/>
    </source>
</evidence>
<dbReference type="GeneID" id="70686341"/>
<dbReference type="Gene3D" id="3.40.190.10">
    <property type="entry name" value="Periplasmic binding protein-like II"/>
    <property type="match status" value="2"/>
</dbReference>
<keyword evidence="3" id="KW-0732">Signal</keyword>
<proteinExistence type="inferred from homology"/>
<evidence type="ECO:0000256" key="2">
    <source>
        <dbReference type="ARBA" id="ARBA00022448"/>
    </source>
</evidence>
<accession>A0A897MPR8</accession>
<evidence type="ECO:0000256" key="3">
    <source>
        <dbReference type="ARBA" id="ARBA00022729"/>
    </source>
</evidence>
<evidence type="ECO:0000313" key="6">
    <source>
        <dbReference type="Proteomes" id="UP000663586"/>
    </source>
</evidence>
<name>A0A897MPR8_9EURY</name>
<dbReference type="InterPro" id="IPR050490">
    <property type="entry name" value="Bact_solute-bd_prot1"/>
</dbReference>
<reference evidence="5" key="1">
    <citation type="submission" date="2020-11" db="EMBL/GenBank/DDBJ databases">
        <title>Carbohydrate-dependent, anaerobic sulfur respiration: A novel catabolism in halophilic archaea.</title>
        <authorList>
            <person name="Sorokin D.Y."/>
            <person name="Messina E."/>
            <person name="Smedile F."/>
            <person name="La Cono V."/>
            <person name="Hallsworth J.E."/>
            <person name="Yakimov M.M."/>
        </authorList>
    </citation>
    <scope>NUCLEOTIDE SEQUENCE</scope>
    <source>
        <strain evidence="5">AArc-S</strain>
    </source>
</reference>
<dbReference type="NCBIfam" id="TIGR01409">
    <property type="entry name" value="TAT_signal_seq"/>
    <property type="match status" value="1"/>
</dbReference>
<keyword evidence="5" id="KW-0762">Sugar transport</keyword>
<dbReference type="KEGG" id="hara:AArcS_2963"/>
<keyword evidence="6" id="KW-1185">Reference proteome</keyword>
<dbReference type="SUPFAM" id="SSF53850">
    <property type="entry name" value="Periplasmic binding protein-like II"/>
    <property type="match status" value="1"/>
</dbReference>
<evidence type="ECO:0000256" key="4">
    <source>
        <dbReference type="SAM" id="MobiDB-lite"/>
    </source>
</evidence>
<organism evidence="5 6">
    <name type="scientific">Natranaeroarchaeum sulfidigenes</name>
    <dbReference type="NCBI Taxonomy" id="2784880"/>
    <lineage>
        <taxon>Archaea</taxon>
        <taxon>Methanobacteriati</taxon>
        <taxon>Methanobacteriota</taxon>
        <taxon>Stenosarchaea group</taxon>
        <taxon>Halobacteria</taxon>
        <taxon>Halobacteriales</taxon>
        <taxon>Natronoarchaeaceae</taxon>
        <taxon>Natranaeroarchaeum</taxon>
    </lineage>
</organism>
<dbReference type="EMBL" id="CP064786">
    <property type="protein sequence ID" value="QSG04150.1"/>
    <property type="molecule type" value="Genomic_DNA"/>
</dbReference>
<dbReference type="InterPro" id="IPR019546">
    <property type="entry name" value="TAT_signal_bac_arc"/>
</dbReference>
<dbReference type="PANTHER" id="PTHR43649:SF34">
    <property type="entry name" value="ABC TRANSPORTER PERIPLASMIC-BINDING PROTEIN YCJN-RELATED"/>
    <property type="match status" value="1"/>
</dbReference>
<dbReference type="InterPro" id="IPR006311">
    <property type="entry name" value="TAT_signal"/>
</dbReference>
<comment type="similarity">
    <text evidence="1">Belongs to the bacterial solute-binding protein 1 family.</text>
</comment>
<evidence type="ECO:0000256" key="1">
    <source>
        <dbReference type="ARBA" id="ARBA00008520"/>
    </source>
</evidence>
<dbReference type="InterPro" id="IPR006059">
    <property type="entry name" value="SBP"/>
</dbReference>
<dbReference type="PROSITE" id="PS51318">
    <property type="entry name" value="TAT"/>
    <property type="match status" value="1"/>
</dbReference>
<gene>
    <name evidence="5" type="primary">ugpB3</name>
    <name evidence="5" type="ORF">AArcS_2963</name>
</gene>
<dbReference type="AlphaFoldDB" id="A0A897MPR8"/>
<protein>
    <submittedName>
        <fullName evidence="5">ABC-type sugar transport system, periplasmic component</fullName>
    </submittedName>
</protein>
<dbReference type="RefSeq" id="WP_238478175.1">
    <property type="nucleotide sequence ID" value="NZ_CP064786.1"/>
</dbReference>
<keyword evidence="2" id="KW-0813">Transport</keyword>
<feature type="region of interest" description="Disordered" evidence="4">
    <location>
        <begin position="461"/>
        <end position="480"/>
    </location>
</feature>
<dbReference type="Pfam" id="PF01547">
    <property type="entry name" value="SBP_bac_1"/>
    <property type="match status" value="1"/>
</dbReference>
<dbReference type="Proteomes" id="UP000663586">
    <property type="component" value="Chromosome"/>
</dbReference>
<dbReference type="PANTHER" id="PTHR43649">
    <property type="entry name" value="ARABINOSE-BINDING PROTEIN-RELATED"/>
    <property type="match status" value="1"/>
</dbReference>
<sequence>MVENDPTTERKLSGVSRRRFLQATGAAGAAMGVAGCLGDDDDTIEIDADEEFAGIEDELQEALWDAGLDEEIEITILPGDFETDSRRADYTSALDAGRGSPDIFMMDSGWTMPFILREQVLNLEEELSDETLEYVENDYLDAAVDTATHPETGELFALPFFPDYPMMNYRKDLVEEAGYDPEGEDWSTTPMSWQEFAEVVEDVWDYHGGEDGDYDYGFTTQAQAYEGLSCCTFNETMTSWGGAYFGDHENLFGPVGDRPVTVNEEPVHDTIRMMRSFMYGPDEDDTLDDFPQISNSDLVEFGEEEARSPFTGGNAIFMRNWPYVIPIHADEGEGEIGTMPLPYGVEEGEGEYEGTGGSSHALGGWHFTINPNSDNVDESLQVLEAVASETVMNTVFEENGNPPPVPEVLENADPDAVGPMGDHLDTLAFVAERTVPRPVTDVWPDQAASIYQEVHDAYTGEKTAEEAMSDLEGQLEGSEE</sequence>